<evidence type="ECO:0000313" key="11">
    <source>
        <dbReference type="Proteomes" id="UP001431209"/>
    </source>
</evidence>
<evidence type="ECO:0000313" key="10">
    <source>
        <dbReference type="EMBL" id="KAL0482125.1"/>
    </source>
</evidence>
<feature type="region of interest" description="Disordered" evidence="7">
    <location>
        <begin position="449"/>
        <end position="468"/>
    </location>
</feature>
<feature type="compositionally biased region" description="Polar residues" evidence="7">
    <location>
        <begin position="484"/>
        <end position="497"/>
    </location>
</feature>
<keyword evidence="1" id="KW-0723">Serine/threonine-protein kinase</keyword>
<dbReference type="InterPro" id="IPR017441">
    <property type="entry name" value="Protein_kinase_ATP_BS"/>
</dbReference>
<dbReference type="AlphaFoldDB" id="A0AAW2YYA5"/>
<dbReference type="Gene3D" id="1.10.510.10">
    <property type="entry name" value="Transferase(Phosphotransferase) domain 1"/>
    <property type="match status" value="1"/>
</dbReference>
<dbReference type="SUPFAM" id="SSF56112">
    <property type="entry name" value="Protein kinase-like (PK-like)"/>
    <property type="match status" value="1"/>
</dbReference>
<keyword evidence="3 6" id="KW-0547">Nucleotide-binding</keyword>
<dbReference type="PROSITE" id="PS00107">
    <property type="entry name" value="PROTEIN_KINASE_ATP"/>
    <property type="match status" value="1"/>
</dbReference>
<evidence type="ECO:0000256" key="7">
    <source>
        <dbReference type="SAM" id="MobiDB-lite"/>
    </source>
</evidence>
<feature type="binding site" evidence="6">
    <location>
        <position position="37"/>
    </location>
    <ligand>
        <name>ATP</name>
        <dbReference type="ChEBI" id="CHEBI:30616"/>
    </ligand>
</feature>
<name>A0AAW2YYA5_9EUKA</name>
<dbReference type="GO" id="GO:0005524">
    <property type="term" value="F:ATP binding"/>
    <property type="evidence" value="ECO:0007669"/>
    <property type="project" value="UniProtKB-UniRule"/>
</dbReference>
<dbReference type="InterPro" id="IPR000719">
    <property type="entry name" value="Prot_kinase_dom"/>
</dbReference>
<keyword evidence="4 10" id="KW-0418">Kinase</keyword>
<dbReference type="PROSITE" id="PS50011">
    <property type="entry name" value="PROTEIN_KINASE_DOM"/>
    <property type="match status" value="1"/>
</dbReference>
<dbReference type="SMART" id="SM00220">
    <property type="entry name" value="S_TKc"/>
    <property type="match status" value="1"/>
</dbReference>
<dbReference type="CDD" id="cd14081">
    <property type="entry name" value="STKc_BRSK1_2"/>
    <property type="match status" value="1"/>
</dbReference>
<dbReference type="InterPro" id="IPR011009">
    <property type="entry name" value="Kinase-like_dom_sf"/>
</dbReference>
<feature type="domain" description="Protein kinase" evidence="8">
    <location>
        <begin position="8"/>
        <end position="261"/>
    </location>
</feature>
<dbReference type="InterPro" id="IPR008271">
    <property type="entry name" value="Ser/Thr_kinase_AS"/>
</dbReference>
<evidence type="ECO:0000259" key="9">
    <source>
        <dbReference type="PROSITE" id="PS50032"/>
    </source>
</evidence>
<dbReference type="InterPro" id="IPR001772">
    <property type="entry name" value="KA1_dom"/>
</dbReference>
<feature type="compositionally biased region" description="Low complexity" evidence="7">
    <location>
        <begin position="454"/>
        <end position="467"/>
    </location>
</feature>
<evidence type="ECO:0000259" key="8">
    <source>
        <dbReference type="PROSITE" id="PS50011"/>
    </source>
</evidence>
<dbReference type="EMBL" id="JAOPGA020000821">
    <property type="protein sequence ID" value="KAL0482125.1"/>
    <property type="molecule type" value="Genomic_DNA"/>
</dbReference>
<feature type="region of interest" description="Disordered" evidence="7">
    <location>
        <begin position="482"/>
        <end position="501"/>
    </location>
</feature>
<dbReference type="FunFam" id="1.10.510.10:FF:000571">
    <property type="entry name" value="Maternal embryonic leucine zipper kinase"/>
    <property type="match status" value="1"/>
</dbReference>
<organism evidence="10 11">
    <name type="scientific">Acrasis kona</name>
    <dbReference type="NCBI Taxonomy" id="1008807"/>
    <lineage>
        <taxon>Eukaryota</taxon>
        <taxon>Discoba</taxon>
        <taxon>Heterolobosea</taxon>
        <taxon>Tetramitia</taxon>
        <taxon>Eutetramitia</taxon>
        <taxon>Acrasidae</taxon>
        <taxon>Acrasis</taxon>
    </lineage>
</organism>
<evidence type="ECO:0000256" key="6">
    <source>
        <dbReference type="PROSITE-ProRule" id="PRU10141"/>
    </source>
</evidence>
<sequence>MAEKIGPFILGETLGEGSTGKVKQAVHKDTGQKVAIKIINKAILTDKPSLRRKVEREIAVMKLINHKHVIRLFDVLQTKKYLFLIIEHVEGGELFEYIVNNGRLSVEEAFHFFKQILEGLEYCHQNLICHRDLKPENLLLDGNKNIKIADFGMASLMEEGKLLETSCGSPHYASPEVVKGLKYNGTEADVWSMGVILFALLTGRLPFDDSNLQNLLRKVKQGQYVVPTYLSGDVKDLISQMLCMDPEKRIDLSSIKKHPWYRRLDKQLTTLSVSGMNIPTFEQLKKEKKLKKLRDAAANNPGATAVTTPAKEEDDEEFIAQVLQEEQDNIKVQAESLPDDQEDDKVQNKTDDAPIHDVEPEIMQAVQDQLGISDRDKLKSLLSEGKNIEVVAYRLIKKRRDETGTTHVESYHPKMSISATNPIEDETTDKAALLRKKLIEAIHNNQDVDHDVDNANNASGSSAANSAQRKVPQWFSFWKKKPTSAGSGSGNNNQVKSQFGRHSVKPQEEILAELSRSFKALQIQWSMVNDSTIRATCDVGEGGYVVEFDVTMSTVPDGDGYFLNFNKVSGEIYTARILFDVLQDELKI</sequence>
<evidence type="ECO:0000256" key="1">
    <source>
        <dbReference type="ARBA" id="ARBA00022527"/>
    </source>
</evidence>
<reference evidence="10 11" key="1">
    <citation type="submission" date="2024-03" db="EMBL/GenBank/DDBJ databases">
        <title>The Acrasis kona genome and developmental transcriptomes reveal deep origins of eukaryotic multicellular pathways.</title>
        <authorList>
            <person name="Sheikh S."/>
            <person name="Fu C.-J."/>
            <person name="Brown M.W."/>
            <person name="Baldauf S.L."/>
        </authorList>
    </citation>
    <scope>NUCLEOTIDE SEQUENCE [LARGE SCALE GENOMIC DNA]</scope>
    <source>
        <strain evidence="10 11">ATCC MYA-3509</strain>
    </source>
</reference>
<dbReference type="PANTHER" id="PTHR24346:SF110">
    <property type="entry name" value="NON-SPECIFIC SERINE_THREONINE PROTEIN KINASE"/>
    <property type="match status" value="1"/>
</dbReference>
<dbReference type="PANTHER" id="PTHR24346">
    <property type="entry name" value="MAP/MICROTUBULE AFFINITY-REGULATING KINASE"/>
    <property type="match status" value="1"/>
</dbReference>
<feature type="domain" description="KA1" evidence="9">
    <location>
        <begin position="539"/>
        <end position="588"/>
    </location>
</feature>
<dbReference type="GO" id="GO:0035556">
    <property type="term" value="P:intracellular signal transduction"/>
    <property type="evidence" value="ECO:0007669"/>
    <property type="project" value="TreeGrafter"/>
</dbReference>
<dbReference type="GO" id="GO:0004674">
    <property type="term" value="F:protein serine/threonine kinase activity"/>
    <property type="evidence" value="ECO:0007669"/>
    <property type="project" value="UniProtKB-KW"/>
</dbReference>
<evidence type="ECO:0000256" key="3">
    <source>
        <dbReference type="ARBA" id="ARBA00022741"/>
    </source>
</evidence>
<feature type="region of interest" description="Disordered" evidence="7">
    <location>
        <begin position="294"/>
        <end position="315"/>
    </location>
</feature>
<evidence type="ECO:0000256" key="5">
    <source>
        <dbReference type="ARBA" id="ARBA00022840"/>
    </source>
</evidence>
<dbReference type="FunFam" id="3.30.200.20:FF:000003">
    <property type="entry name" value="Non-specific serine/threonine protein kinase"/>
    <property type="match status" value="1"/>
</dbReference>
<proteinExistence type="predicted"/>
<evidence type="ECO:0000256" key="4">
    <source>
        <dbReference type="ARBA" id="ARBA00022777"/>
    </source>
</evidence>
<keyword evidence="2" id="KW-0808">Transferase</keyword>
<gene>
    <name evidence="10" type="ORF">AKO1_013339</name>
</gene>
<comment type="caution">
    <text evidence="10">The sequence shown here is derived from an EMBL/GenBank/DDBJ whole genome shotgun (WGS) entry which is preliminary data.</text>
</comment>
<dbReference type="PROSITE" id="PS00108">
    <property type="entry name" value="PROTEIN_KINASE_ST"/>
    <property type="match status" value="1"/>
</dbReference>
<accession>A0AAW2YYA5</accession>
<dbReference type="PROSITE" id="PS50032">
    <property type="entry name" value="KA1"/>
    <property type="match status" value="1"/>
</dbReference>
<dbReference type="Proteomes" id="UP001431209">
    <property type="component" value="Unassembled WGS sequence"/>
</dbReference>
<keyword evidence="5 6" id="KW-0067">ATP-binding</keyword>
<dbReference type="GO" id="GO:0005737">
    <property type="term" value="C:cytoplasm"/>
    <property type="evidence" value="ECO:0007669"/>
    <property type="project" value="TreeGrafter"/>
</dbReference>
<dbReference type="Pfam" id="PF00069">
    <property type="entry name" value="Pkinase"/>
    <property type="match status" value="1"/>
</dbReference>
<keyword evidence="11" id="KW-1185">Reference proteome</keyword>
<evidence type="ECO:0000256" key="2">
    <source>
        <dbReference type="ARBA" id="ARBA00022679"/>
    </source>
</evidence>
<protein>
    <submittedName>
        <fullName evidence="10">Serine/threonine-protein kinase</fullName>
    </submittedName>
</protein>